<feature type="transmembrane region" description="Helical" evidence="11">
    <location>
        <begin position="767"/>
        <end position="787"/>
    </location>
</feature>
<proteinExistence type="inferred from homology"/>
<feature type="transmembrane region" description="Helical" evidence="11">
    <location>
        <begin position="851"/>
        <end position="869"/>
    </location>
</feature>
<evidence type="ECO:0000256" key="3">
    <source>
        <dbReference type="ARBA" id="ARBA00006739"/>
    </source>
</evidence>
<dbReference type="SUPFAM" id="SSF53649">
    <property type="entry name" value="Alkaline phosphatase-like"/>
    <property type="match status" value="1"/>
</dbReference>
<evidence type="ECO:0000256" key="2">
    <source>
        <dbReference type="ARBA" id="ARBA00001946"/>
    </source>
</evidence>
<sequence>MNPSDVPNEGTEPDVGGIAVVPAKNSPSIEATVAALRRIRGVTRVVVVDDGSTDDTGVRALAAGAEVLALPVNRGKGAALGEAVLAHPDAPWYLLADADLAETAEHLTALVERLLVGDEELVVARFPPAGTQAGAGRIKALSAAAIRSTTGVEVLEPLSGQRAIDGATLRSLHPAPRFGVEVGMSIDALRAGARLAEVSLPLDHDHTGRGWAGRRHRIRQGIDIVRTVWPRLGTPRLRLAVVLALSVVAIVASVGLGKATRWHGEALPAPSAKPRVILVTIAGAGMDLLEDPRAPAISSLARSSATASVSTRVPAPPGDLASQHASLGAGAPVALVVPGGDLEFGEAEGLTNESPATAAGPVKVQALPDGSAQVIDPLTVSDDSRSYGTRGLLGDSIRRDGGRVGYVWAGKGRAQLANGAAAVADDGGTIDTVDIAGVGDDPDAAARRYVDLDADLILVETRRSALTPSTLAVSDVDRVVAAIDAHRRPTDTLIVLGLGHDARWHLSPLILSEPGLRGTLGSDSTRRQGIMTMGDVSATVLNRLDRPRPKGLGGAVARIERGAPDIGALVDLDRRVDQRERSYAPTVTIFIVIQALAYIIAPLVARRSGRSSQLPGVLVAVTLGSAAFPVLTFLWRLMPVSLQGPFVTIPALTMLCAAAALLAMQARRFGLSPLNAVAGVTLAVMVVDASLGAPLQQISLLGYSPVTAARFYGLGNMAFAVLGACAVIVAASWLHAATDRRAAFVAVAGMFALVVVVDAAPMLGADFGGVLTFVPAFGLLLAAWSPITWNRRNVALAVLVGLVGFAVAVGVALKLGSGTHLDTVTNGGWDGFTEIVRRKVATNLRVMRLTVWSWMVPIAAFFLLLSLTTSGTWRERFRGATDLRTGLMGLFVVGFLGGAVNDSGIVIPALALVYIGAFLMLVQVRKPFEAPEVRLPEDASPPIKPAPAVSG</sequence>
<dbReference type="Proteomes" id="UP000018291">
    <property type="component" value="Unassembled WGS sequence"/>
</dbReference>
<dbReference type="InterPro" id="IPR017850">
    <property type="entry name" value="Alkaline_phosphatase_core_sf"/>
</dbReference>
<feature type="transmembrane region" description="Helical" evidence="11">
    <location>
        <begin position="742"/>
        <end position="761"/>
    </location>
</feature>
<dbReference type="EMBL" id="CANL01000022">
    <property type="protein sequence ID" value="CCM63725.1"/>
    <property type="molecule type" value="Genomic_DNA"/>
</dbReference>
<evidence type="ECO:0000256" key="8">
    <source>
        <dbReference type="ARBA" id="ARBA00040894"/>
    </source>
</evidence>
<keyword evidence="5" id="KW-0808">Transferase</keyword>
<dbReference type="eggNOG" id="COG1215">
    <property type="taxonomic scope" value="Bacteria"/>
</dbReference>
<dbReference type="HOGENOM" id="CLU_309662_0_0_11"/>
<evidence type="ECO:0000256" key="4">
    <source>
        <dbReference type="ARBA" id="ARBA00022676"/>
    </source>
</evidence>
<comment type="cofactor">
    <cofactor evidence="2">
        <name>Mg(2+)</name>
        <dbReference type="ChEBI" id="CHEBI:18420"/>
    </cofactor>
</comment>
<evidence type="ECO:0000256" key="1">
    <source>
        <dbReference type="ARBA" id="ARBA00001936"/>
    </source>
</evidence>
<feature type="transmembrane region" description="Helical" evidence="11">
    <location>
        <begin position="671"/>
        <end position="691"/>
    </location>
</feature>
<reference evidence="13 14" key="1">
    <citation type="journal article" date="2013" name="ISME J.">
        <title>Metabolic model for the filamentous 'Candidatus Microthrix parvicella' based on genomic and metagenomic analyses.</title>
        <authorList>
            <person name="Jon McIlroy S."/>
            <person name="Kristiansen R."/>
            <person name="Albertsen M."/>
            <person name="Michael Karst S."/>
            <person name="Rossetti S."/>
            <person name="Lund Nielsen J."/>
            <person name="Tandoi V."/>
            <person name="James Seviour R."/>
            <person name="Nielsen P.H."/>
        </authorList>
    </citation>
    <scope>NUCLEOTIDE SEQUENCE [LARGE SCALE GENOMIC DNA]</scope>
    <source>
        <strain evidence="13 14">RN1</strain>
    </source>
</reference>
<comment type="catalytic activity">
    <reaction evidence="9">
        <text>(2R)-3-phosphoglycerate + UDP-alpha-D-glucose = (2R)-2-O-(alpha-D-glucopyranosyl)-3-phospho-glycerate + UDP + H(+)</text>
        <dbReference type="Rhea" id="RHEA:31319"/>
        <dbReference type="ChEBI" id="CHEBI:15378"/>
        <dbReference type="ChEBI" id="CHEBI:58223"/>
        <dbReference type="ChEBI" id="CHEBI:58272"/>
        <dbReference type="ChEBI" id="CHEBI:58885"/>
        <dbReference type="ChEBI" id="CHEBI:62600"/>
        <dbReference type="EC" id="2.4.1.266"/>
    </reaction>
    <physiologicalReaction direction="left-to-right" evidence="9">
        <dbReference type="Rhea" id="RHEA:31320"/>
    </physiologicalReaction>
</comment>
<dbReference type="GO" id="GO:0016757">
    <property type="term" value="F:glycosyltransferase activity"/>
    <property type="evidence" value="ECO:0007669"/>
    <property type="project" value="UniProtKB-KW"/>
</dbReference>
<dbReference type="PANTHER" id="PTHR48090">
    <property type="entry name" value="UNDECAPRENYL-PHOSPHATE 4-DEOXY-4-FORMAMIDO-L-ARABINOSE TRANSFERASE-RELATED"/>
    <property type="match status" value="1"/>
</dbReference>
<feature type="transmembrane region" description="Helical" evidence="11">
    <location>
        <begin position="711"/>
        <end position="735"/>
    </location>
</feature>
<feature type="transmembrane region" description="Helical" evidence="11">
    <location>
        <begin position="881"/>
        <end position="899"/>
    </location>
</feature>
<dbReference type="AlphaFoldDB" id="R4YZ86"/>
<dbReference type="RefSeq" id="WP_012226774.1">
    <property type="nucleotide sequence ID" value="NZ_HG422565.1"/>
</dbReference>
<keyword evidence="11" id="KW-0812">Transmembrane</keyword>
<keyword evidence="11" id="KW-0472">Membrane</keyword>
<dbReference type="Pfam" id="PF00535">
    <property type="entry name" value="Glycos_transf_2"/>
    <property type="match status" value="1"/>
</dbReference>
<dbReference type="PANTHER" id="PTHR48090:SF10">
    <property type="entry name" value="GLUCOSYL-3-PHOSPHOGLYCERATE SYNTHASE"/>
    <property type="match status" value="1"/>
</dbReference>
<organism evidence="13 14">
    <name type="scientific">Candidatus Neomicrothrix parvicella RN1</name>
    <dbReference type="NCBI Taxonomy" id="1229780"/>
    <lineage>
        <taxon>Bacteria</taxon>
        <taxon>Bacillati</taxon>
        <taxon>Actinomycetota</taxon>
        <taxon>Acidimicrobiia</taxon>
        <taxon>Acidimicrobiales</taxon>
        <taxon>Microthrixaceae</taxon>
        <taxon>Candidatus Neomicrothrix</taxon>
    </lineage>
</organism>
<feature type="domain" description="Glycosyltransferase 2-like" evidence="12">
    <location>
        <begin position="20"/>
        <end position="128"/>
    </location>
</feature>
<feature type="transmembrane region" description="Helical" evidence="11">
    <location>
        <begin position="644"/>
        <end position="664"/>
    </location>
</feature>
<keyword evidence="14" id="KW-1185">Reference proteome</keyword>
<evidence type="ECO:0000313" key="13">
    <source>
        <dbReference type="EMBL" id="CCM63725.1"/>
    </source>
</evidence>
<dbReference type="eggNOG" id="COG3119">
    <property type="taxonomic scope" value="Bacteria"/>
</dbReference>
<feature type="transmembrane region" description="Helical" evidence="11">
    <location>
        <begin position="905"/>
        <end position="924"/>
    </location>
</feature>
<dbReference type="SUPFAM" id="SSF53448">
    <property type="entry name" value="Nucleotide-diphospho-sugar transferases"/>
    <property type="match status" value="1"/>
</dbReference>
<evidence type="ECO:0000313" key="14">
    <source>
        <dbReference type="Proteomes" id="UP000018291"/>
    </source>
</evidence>
<protein>
    <recommendedName>
        <fullName evidence="8">Glucosyl-3-phosphoglycerate synthase</fullName>
        <ecNumber evidence="7">2.4.1.266</ecNumber>
    </recommendedName>
</protein>
<dbReference type="InterPro" id="IPR029044">
    <property type="entry name" value="Nucleotide-diphossugar_trans"/>
</dbReference>
<feature type="transmembrane region" description="Helical" evidence="11">
    <location>
        <begin position="794"/>
        <end position="813"/>
    </location>
</feature>
<evidence type="ECO:0000256" key="10">
    <source>
        <dbReference type="ARBA" id="ARBA00048997"/>
    </source>
</evidence>
<comment type="caution">
    <text evidence="13">The sequence shown here is derived from an EMBL/GenBank/DDBJ whole genome shotgun (WGS) entry which is preliminary data.</text>
</comment>
<keyword evidence="6" id="KW-0460">Magnesium</keyword>
<dbReference type="InterPro" id="IPR050256">
    <property type="entry name" value="Glycosyltransferase_2"/>
</dbReference>
<feature type="transmembrane region" description="Helical" evidence="11">
    <location>
        <begin position="583"/>
        <end position="605"/>
    </location>
</feature>
<dbReference type="EC" id="2.4.1.266" evidence="7"/>
<comment type="similarity">
    <text evidence="3">Belongs to the glycosyltransferase 2 family.</text>
</comment>
<dbReference type="STRING" id="1229780.BN381_290084"/>
<comment type="cofactor">
    <cofactor evidence="1">
        <name>Mn(2+)</name>
        <dbReference type="ChEBI" id="CHEBI:29035"/>
    </cofactor>
</comment>
<evidence type="ECO:0000259" key="12">
    <source>
        <dbReference type="Pfam" id="PF00535"/>
    </source>
</evidence>
<name>R4YZ86_9ACTN</name>
<evidence type="ECO:0000256" key="7">
    <source>
        <dbReference type="ARBA" id="ARBA00039022"/>
    </source>
</evidence>
<evidence type="ECO:0000256" key="6">
    <source>
        <dbReference type="ARBA" id="ARBA00022842"/>
    </source>
</evidence>
<comment type="catalytic activity">
    <reaction evidence="10">
        <text>an NDP-alpha-D-glucose + (2R)-3-phosphoglycerate = (2R)-2-O-(alpha-D-glucopyranosyl)-3-phospho-glycerate + a ribonucleoside 5'-diphosphate + H(+)</text>
        <dbReference type="Rhea" id="RHEA:47244"/>
        <dbReference type="ChEBI" id="CHEBI:15378"/>
        <dbReference type="ChEBI" id="CHEBI:57930"/>
        <dbReference type="ChEBI" id="CHEBI:58272"/>
        <dbReference type="ChEBI" id="CHEBI:62600"/>
        <dbReference type="ChEBI" id="CHEBI:76533"/>
        <dbReference type="EC" id="2.4.1.266"/>
    </reaction>
    <physiologicalReaction direction="left-to-right" evidence="10">
        <dbReference type="Rhea" id="RHEA:47245"/>
    </physiologicalReaction>
</comment>
<keyword evidence="4" id="KW-0328">Glycosyltransferase</keyword>
<keyword evidence="11" id="KW-1133">Transmembrane helix</keyword>
<evidence type="ECO:0000256" key="5">
    <source>
        <dbReference type="ARBA" id="ARBA00022679"/>
    </source>
</evidence>
<feature type="transmembrane region" description="Helical" evidence="11">
    <location>
        <begin position="617"/>
        <end position="638"/>
    </location>
</feature>
<accession>R4YZ86</accession>
<dbReference type="InterPro" id="IPR001173">
    <property type="entry name" value="Glyco_trans_2-like"/>
</dbReference>
<evidence type="ECO:0000256" key="9">
    <source>
        <dbReference type="ARBA" id="ARBA00048689"/>
    </source>
</evidence>
<dbReference type="Gene3D" id="3.90.550.10">
    <property type="entry name" value="Spore Coat Polysaccharide Biosynthesis Protein SpsA, Chain A"/>
    <property type="match status" value="1"/>
</dbReference>
<evidence type="ECO:0000256" key="11">
    <source>
        <dbReference type="SAM" id="Phobius"/>
    </source>
</evidence>
<gene>
    <name evidence="13" type="ORF">BN381_290084</name>
</gene>